<sequence length="638" mass="72340">MIAVTRQPRADSYGEGAMPMGTNAGRWIVGRVRSWFSQIRTTLLFSYFIVILLCIALVGTASFYISYETMAERIESAGSQIVDQIRNNVDNDFRSKRNLLLAPYYDQEYIDGINAYAEMSAEQKFLFRQDLENLYLKSFNATPIRGFNRFQIYYSTGELLGASDDIKPWSEAKVRLSDWFLRTIAADGGVTFMGRNDGDGVVDADNTAYSSSILIRDFSNPERFIVVRVEYSDELFRTIGQSDDLSAGSSIVVLDSNDKPVFATGDMPDNAPESELVARANGAKGKFWYRSDGEDSLVSYTKSDYSNWKIVLVMPRSEIFGPLDRIKTTVLYTALVAFAVTFLLSVIFGRSITKPILNLYKTVNRLKRGDFSERVAVGPNNEIGRIAMNFNAMQDELQTLIETKYVNQIKLQEVELKMLYSQINPHFLYNTLDSIRAMADYYKVGDIGEMAQALADMFRYNTRNRDEVVTLQEELEQIEAYMKIQRVRFDDKIAFETSIEEELYAFPVLKMTLQPLVENAVFHGIERKRGKGTIRIAASREADGVHLSVADDGVGISETRLNELRSTLNWRLHREQWPDSAAEGGIGVRNVYTRYAIRYGERMSLRIDSRKGAGTRITLLLPDEEEAELPSARSESST</sequence>
<name>A0A4S4C2P3_9BACL</name>
<dbReference type="InterPro" id="IPR005467">
    <property type="entry name" value="His_kinase_dom"/>
</dbReference>
<dbReference type="Gene3D" id="1.10.8.500">
    <property type="entry name" value="HAMP domain in histidine kinase"/>
    <property type="match status" value="1"/>
</dbReference>
<keyword evidence="7 14" id="KW-0812">Transmembrane</keyword>
<comment type="catalytic activity">
    <reaction evidence="1">
        <text>ATP + protein L-histidine = ADP + protein N-phospho-L-histidine.</text>
        <dbReference type="EC" id="2.7.13.3"/>
    </reaction>
</comment>
<keyword evidence="11 14" id="KW-1133">Transmembrane helix</keyword>
<dbReference type="InterPro" id="IPR036890">
    <property type="entry name" value="HATPase_C_sf"/>
</dbReference>
<dbReference type="InterPro" id="IPR010559">
    <property type="entry name" value="Sig_transdc_His_kin_internal"/>
</dbReference>
<dbReference type="PANTHER" id="PTHR34220">
    <property type="entry name" value="SENSOR HISTIDINE KINASE YPDA"/>
    <property type="match status" value="1"/>
</dbReference>
<dbReference type="SUPFAM" id="SSF55874">
    <property type="entry name" value="ATPase domain of HSP90 chaperone/DNA topoisomerase II/histidine kinase"/>
    <property type="match status" value="1"/>
</dbReference>
<evidence type="ECO:0000259" key="15">
    <source>
        <dbReference type="PROSITE" id="PS50109"/>
    </source>
</evidence>
<dbReference type="Proteomes" id="UP000310636">
    <property type="component" value="Unassembled WGS sequence"/>
</dbReference>
<feature type="domain" description="HAMP" evidence="16">
    <location>
        <begin position="350"/>
        <end position="402"/>
    </location>
</feature>
<comment type="subcellular location">
    <subcellularLocation>
        <location evidence="2">Cell membrane</location>
        <topology evidence="2">Multi-pass membrane protein</topology>
    </subcellularLocation>
</comment>
<dbReference type="GO" id="GO:0000155">
    <property type="term" value="F:phosphorelay sensor kinase activity"/>
    <property type="evidence" value="ECO:0007669"/>
    <property type="project" value="InterPro"/>
</dbReference>
<evidence type="ECO:0000313" key="18">
    <source>
        <dbReference type="Proteomes" id="UP000310636"/>
    </source>
</evidence>
<evidence type="ECO:0000256" key="3">
    <source>
        <dbReference type="ARBA" id="ARBA00012438"/>
    </source>
</evidence>
<dbReference type="PANTHER" id="PTHR34220:SF11">
    <property type="entry name" value="SENSOR PROTEIN KINASE HPTS"/>
    <property type="match status" value="1"/>
</dbReference>
<evidence type="ECO:0000256" key="4">
    <source>
        <dbReference type="ARBA" id="ARBA00022475"/>
    </source>
</evidence>
<dbReference type="Pfam" id="PF06580">
    <property type="entry name" value="His_kinase"/>
    <property type="match status" value="1"/>
</dbReference>
<dbReference type="AlphaFoldDB" id="A0A4S4C2P3"/>
<keyword evidence="8" id="KW-0547">Nucleotide-binding</keyword>
<evidence type="ECO:0000256" key="9">
    <source>
        <dbReference type="ARBA" id="ARBA00022777"/>
    </source>
</evidence>
<dbReference type="InterPro" id="IPR050640">
    <property type="entry name" value="Bact_2-comp_sensor_kinase"/>
</dbReference>
<accession>A0A4S4C2P3</accession>
<evidence type="ECO:0000256" key="8">
    <source>
        <dbReference type="ARBA" id="ARBA00022741"/>
    </source>
</evidence>
<dbReference type="PROSITE" id="PS50885">
    <property type="entry name" value="HAMP"/>
    <property type="match status" value="1"/>
</dbReference>
<dbReference type="Gene3D" id="3.30.450.20">
    <property type="entry name" value="PAS domain"/>
    <property type="match status" value="1"/>
</dbReference>
<keyword evidence="13 14" id="KW-0472">Membrane</keyword>
<dbReference type="SMART" id="SM00304">
    <property type="entry name" value="HAMP"/>
    <property type="match status" value="1"/>
</dbReference>
<dbReference type="InterPro" id="IPR003594">
    <property type="entry name" value="HATPase_dom"/>
</dbReference>
<evidence type="ECO:0000256" key="14">
    <source>
        <dbReference type="SAM" id="Phobius"/>
    </source>
</evidence>
<evidence type="ECO:0000313" key="17">
    <source>
        <dbReference type="EMBL" id="THF79854.1"/>
    </source>
</evidence>
<dbReference type="Gene3D" id="3.30.565.10">
    <property type="entry name" value="Histidine kinase-like ATPase, C-terminal domain"/>
    <property type="match status" value="1"/>
</dbReference>
<evidence type="ECO:0000256" key="10">
    <source>
        <dbReference type="ARBA" id="ARBA00022840"/>
    </source>
</evidence>
<evidence type="ECO:0000256" key="11">
    <source>
        <dbReference type="ARBA" id="ARBA00022989"/>
    </source>
</evidence>
<dbReference type="GO" id="GO:0005524">
    <property type="term" value="F:ATP binding"/>
    <property type="evidence" value="ECO:0007669"/>
    <property type="project" value="UniProtKB-KW"/>
</dbReference>
<feature type="domain" description="Histidine kinase" evidence="15">
    <location>
        <begin position="509"/>
        <end position="625"/>
    </location>
</feature>
<reference evidence="17 18" key="1">
    <citation type="submission" date="2019-04" db="EMBL/GenBank/DDBJ databases">
        <title>Cohnella sp. nov. isolated from preserved vegetables.</title>
        <authorList>
            <person name="Lin S.-Y."/>
            <person name="Hung M.-H."/>
            <person name="Young C.-C."/>
        </authorList>
    </citation>
    <scope>NUCLEOTIDE SEQUENCE [LARGE SCALE GENOMIC DNA]</scope>
    <source>
        <strain evidence="17 18">CC-MHH1044</strain>
    </source>
</reference>
<keyword evidence="10" id="KW-0067">ATP-binding</keyword>
<keyword evidence="4" id="KW-1003">Cell membrane</keyword>
<evidence type="ECO:0000256" key="12">
    <source>
        <dbReference type="ARBA" id="ARBA00023012"/>
    </source>
</evidence>
<evidence type="ECO:0000256" key="13">
    <source>
        <dbReference type="ARBA" id="ARBA00023136"/>
    </source>
</evidence>
<keyword evidence="9 17" id="KW-0418">Kinase</keyword>
<evidence type="ECO:0000259" key="16">
    <source>
        <dbReference type="PROSITE" id="PS50885"/>
    </source>
</evidence>
<dbReference type="Pfam" id="PF00672">
    <property type="entry name" value="HAMP"/>
    <property type="match status" value="1"/>
</dbReference>
<dbReference type="Pfam" id="PF02518">
    <property type="entry name" value="HATPase_c"/>
    <property type="match status" value="1"/>
</dbReference>
<keyword evidence="6" id="KW-0808">Transferase</keyword>
<dbReference type="InterPro" id="IPR003660">
    <property type="entry name" value="HAMP_dom"/>
</dbReference>
<evidence type="ECO:0000256" key="5">
    <source>
        <dbReference type="ARBA" id="ARBA00022553"/>
    </source>
</evidence>
<dbReference type="SUPFAM" id="SSF158472">
    <property type="entry name" value="HAMP domain-like"/>
    <property type="match status" value="1"/>
</dbReference>
<dbReference type="GO" id="GO:0005886">
    <property type="term" value="C:plasma membrane"/>
    <property type="evidence" value="ECO:0007669"/>
    <property type="project" value="UniProtKB-SubCell"/>
</dbReference>
<dbReference type="PROSITE" id="PS50109">
    <property type="entry name" value="HIS_KIN"/>
    <property type="match status" value="1"/>
</dbReference>
<keyword evidence="5" id="KW-0597">Phosphoprotein</keyword>
<organism evidence="17 18">
    <name type="scientific">Cohnella fermenti</name>
    <dbReference type="NCBI Taxonomy" id="2565925"/>
    <lineage>
        <taxon>Bacteria</taxon>
        <taxon>Bacillati</taxon>
        <taxon>Bacillota</taxon>
        <taxon>Bacilli</taxon>
        <taxon>Bacillales</taxon>
        <taxon>Paenibacillaceae</taxon>
        <taxon>Cohnella</taxon>
    </lineage>
</organism>
<keyword evidence="18" id="KW-1185">Reference proteome</keyword>
<evidence type="ECO:0000256" key="7">
    <source>
        <dbReference type="ARBA" id="ARBA00022692"/>
    </source>
</evidence>
<comment type="caution">
    <text evidence="17">The sequence shown here is derived from an EMBL/GenBank/DDBJ whole genome shotgun (WGS) entry which is preliminary data.</text>
</comment>
<gene>
    <name evidence="17" type="ORF">E6C55_10985</name>
</gene>
<feature type="transmembrane region" description="Helical" evidence="14">
    <location>
        <begin position="44"/>
        <end position="65"/>
    </location>
</feature>
<dbReference type="CDD" id="cd06225">
    <property type="entry name" value="HAMP"/>
    <property type="match status" value="1"/>
</dbReference>
<protein>
    <recommendedName>
        <fullName evidence="3">histidine kinase</fullName>
        <ecNumber evidence="3">2.7.13.3</ecNumber>
    </recommendedName>
</protein>
<dbReference type="OrthoDB" id="9776552at2"/>
<evidence type="ECO:0000256" key="2">
    <source>
        <dbReference type="ARBA" id="ARBA00004651"/>
    </source>
</evidence>
<proteinExistence type="predicted"/>
<evidence type="ECO:0000256" key="6">
    <source>
        <dbReference type="ARBA" id="ARBA00022679"/>
    </source>
</evidence>
<feature type="transmembrane region" description="Helical" evidence="14">
    <location>
        <begin position="330"/>
        <end position="349"/>
    </location>
</feature>
<evidence type="ECO:0000256" key="1">
    <source>
        <dbReference type="ARBA" id="ARBA00000085"/>
    </source>
</evidence>
<keyword evidence="12" id="KW-0902">Two-component regulatory system</keyword>
<dbReference type="EMBL" id="SSOB01000012">
    <property type="protein sequence ID" value="THF79854.1"/>
    <property type="molecule type" value="Genomic_DNA"/>
</dbReference>
<dbReference type="EC" id="2.7.13.3" evidence="3"/>